<proteinExistence type="predicted"/>
<accession>A0A8S5VEZ7</accession>
<dbReference type="EMBL" id="BK016254">
    <property type="protein sequence ID" value="DAG05248.1"/>
    <property type="molecule type" value="Genomic_DNA"/>
</dbReference>
<name>A0A8S5VEZ7_9CAUD</name>
<sequence>MTTQRDRVLEYLLDGGILTDYNGIKIGVGAVRSRVSELIRLGYPIKKGWKETHNQYGTSRVRTYYMETENE</sequence>
<reference evidence="1" key="1">
    <citation type="journal article" date="2021" name="Proc. Natl. Acad. Sci. U.S.A.">
        <title>A Catalog of Tens of Thousands of Viruses from Human Metagenomes Reveals Hidden Associations with Chronic Diseases.</title>
        <authorList>
            <person name="Tisza M.J."/>
            <person name="Buck C.B."/>
        </authorList>
    </citation>
    <scope>NUCLEOTIDE SEQUENCE</scope>
    <source>
        <strain evidence="1">Ctbxa26</strain>
    </source>
</reference>
<evidence type="ECO:0000313" key="1">
    <source>
        <dbReference type="EMBL" id="DAG05248.1"/>
    </source>
</evidence>
<organism evidence="1">
    <name type="scientific">Siphoviridae sp. ctbxa26</name>
    <dbReference type="NCBI Taxonomy" id="2825568"/>
    <lineage>
        <taxon>Viruses</taxon>
        <taxon>Duplodnaviria</taxon>
        <taxon>Heunggongvirae</taxon>
        <taxon>Uroviricota</taxon>
        <taxon>Caudoviricetes</taxon>
    </lineage>
</organism>
<protein>
    <submittedName>
        <fullName evidence="1">Helix-turn-helix domain protein</fullName>
    </submittedName>
</protein>